<dbReference type="STRING" id="93064.BRX40_06880"/>
<dbReference type="GO" id="GO:0052689">
    <property type="term" value="F:carboxylic ester hydrolase activity"/>
    <property type="evidence" value="ECO:0007669"/>
    <property type="project" value="InterPro"/>
</dbReference>
<evidence type="ECO:0000259" key="1">
    <source>
        <dbReference type="Pfam" id="PF17996"/>
    </source>
</evidence>
<dbReference type="InterPro" id="IPR001087">
    <property type="entry name" value="GDSL"/>
</dbReference>
<dbReference type="GeneID" id="44132274"/>
<dbReference type="InterPro" id="IPR052762">
    <property type="entry name" value="PCW_deacetylase/CE"/>
</dbReference>
<dbReference type="RefSeq" id="WP_075151100.1">
    <property type="nucleotide sequence ID" value="NZ_CP018820.1"/>
</dbReference>
<dbReference type="EMBL" id="CP018820">
    <property type="protein sequence ID" value="APR52196.1"/>
    <property type="molecule type" value="Genomic_DNA"/>
</dbReference>
<accession>A0A1L6J8N6</accession>
<reference evidence="3" key="1">
    <citation type="submission" date="2016-12" db="EMBL/GenBank/DDBJ databases">
        <title>Whole genome sequencing of Sphingomonas sp. ABOJV.</title>
        <authorList>
            <person name="Conlan S."/>
            <person name="Thomas P.J."/>
            <person name="Mullikin J."/>
            <person name="Palmore T.N."/>
            <person name="Frank K.M."/>
            <person name="Segre J.A."/>
        </authorList>
    </citation>
    <scope>NUCLEOTIDE SEQUENCE [LARGE SCALE GENOMIC DNA]</scope>
    <source>
        <strain evidence="3">ABOJV</strain>
    </source>
</reference>
<gene>
    <name evidence="2" type="ORF">BRX40_06880</name>
</gene>
<dbReference type="AlphaFoldDB" id="A0A1L6J8N6"/>
<evidence type="ECO:0000313" key="2">
    <source>
        <dbReference type="EMBL" id="APR52196.1"/>
    </source>
</evidence>
<dbReference type="Gene3D" id="3.40.50.1110">
    <property type="entry name" value="SGNH hydrolase"/>
    <property type="match status" value="1"/>
</dbReference>
<dbReference type="KEGG" id="skr:BRX40_06880"/>
<organism evidence="2 3">
    <name type="scientific">Sphingomonas koreensis</name>
    <dbReference type="NCBI Taxonomy" id="93064"/>
    <lineage>
        <taxon>Bacteria</taxon>
        <taxon>Pseudomonadati</taxon>
        <taxon>Pseudomonadota</taxon>
        <taxon>Alphaproteobacteria</taxon>
        <taxon>Sphingomonadales</taxon>
        <taxon>Sphingomonadaceae</taxon>
        <taxon>Sphingomonas</taxon>
    </lineage>
</organism>
<keyword evidence="3" id="KW-1185">Reference proteome</keyword>
<dbReference type="Proteomes" id="UP000185161">
    <property type="component" value="Chromosome"/>
</dbReference>
<dbReference type="InterPro" id="IPR040794">
    <property type="entry name" value="CE2_N"/>
</dbReference>
<dbReference type="PANTHER" id="PTHR37834">
    <property type="entry name" value="GDSL-LIKE LIPASE/ACYLHYDROLASE DOMAIN PROTEIN (AFU_ORTHOLOGUE AFUA_2G00620)"/>
    <property type="match status" value="1"/>
</dbReference>
<evidence type="ECO:0000313" key="3">
    <source>
        <dbReference type="Proteomes" id="UP000185161"/>
    </source>
</evidence>
<sequence>MTKMLAILAAGLLIGATEPSTPLPVHTGGRTATAPDGSRSFGWPGVYFEARFRGTAVRVRFDAPADHLRLSIDGKEHRIFRAPGAVDVTIEGLAPGEHLVRLDKLTESQAGSSRFIAFEAPGGTALPAQPRKRQIEFIGDSFTVGYGNTSPGTTCTPQQVHALTDTSQAFGPLVASAVGADYRIHAYSGYGMVRNYDGNVQGQSLPILYPRAIPGDATPLAAADPAWKPGVIAIGLGGNDFSTPVKPGEPWSDADALRTAYRDRYVAFVTELAARQPQARFLLLTSDLFHAEVTAVVARLDPGLRARVRTLRITGFELTGCQWHPSLADHRLAAKLIGEALATD</sequence>
<dbReference type="PANTHER" id="PTHR37834:SF2">
    <property type="entry name" value="ESTERASE, SGNH HYDROLASE-TYPE"/>
    <property type="match status" value="1"/>
</dbReference>
<proteinExistence type="predicted"/>
<name>A0A1L6J8N6_9SPHN</name>
<dbReference type="SUPFAM" id="SSF52266">
    <property type="entry name" value="SGNH hydrolase"/>
    <property type="match status" value="1"/>
</dbReference>
<dbReference type="Pfam" id="PF17996">
    <property type="entry name" value="CE2_N"/>
    <property type="match status" value="1"/>
</dbReference>
<protein>
    <recommendedName>
        <fullName evidence="1">Carbohydrate esterase 2 N-terminal domain-containing protein</fullName>
    </recommendedName>
</protein>
<dbReference type="Pfam" id="PF00657">
    <property type="entry name" value="Lipase_GDSL"/>
    <property type="match status" value="1"/>
</dbReference>
<feature type="domain" description="Carbohydrate esterase 2 N-terminal" evidence="1">
    <location>
        <begin position="28"/>
        <end position="130"/>
    </location>
</feature>
<dbReference type="Gene3D" id="2.60.120.260">
    <property type="entry name" value="Galactose-binding domain-like"/>
    <property type="match status" value="1"/>
</dbReference>
<dbReference type="CDD" id="cd01831">
    <property type="entry name" value="Endoglucanase_E_like"/>
    <property type="match status" value="1"/>
</dbReference>
<dbReference type="InterPro" id="IPR037461">
    <property type="entry name" value="CtCE2-like_dom"/>
</dbReference>
<dbReference type="InterPro" id="IPR036514">
    <property type="entry name" value="SGNH_hydro_sf"/>
</dbReference>